<dbReference type="OrthoDB" id="564699at2"/>
<evidence type="ECO:0000313" key="1">
    <source>
        <dbReference type="EMBL" id="PVA07742.1"/>
    </source>
</evidence>
<organism evidence="1 2">
    <name type="scientific">Thalassorhabdomicrobium marinisediminis</name>
    <dbReference type="NCBI Taxonomy" id="2170577"/>
    <lineage>
        <taxon>Bacteria</taxon>
        <taxon>Pseudomonadati</taxon>
        <taxon>Pseudomonadota</taxon>
        <taxon>Alphaproteobacteria</taxon>
        <taxon>Rhodobacterales</taxon>
        <taxon>Paracoccaceae</taxon>
        <taxon>Thalassorhabdomicrobium</taxon>
    </lineage>
</organism>
<proteinExistence type="predicted"/>
<name>A0A2T7FZY5_9RHOB</name>
<reference evidence="1 2" key="1">
    <citation type="submission" date="2018-04" db="EMBL/GenBank/DDBJ databases">
        <title>Pelagivirga bohaiensis gen. nov., sp. nov., a bacterium isolated from the Bohai Sea.</title>
        <authorList>
            <person name="Ji X."/>
        </authorList>
    </citation>
    <scope>NUCLEOTIDE SEQUENCE [LARGE SCALE GENOMIC DNA]</scope>
    <source>
        <strain evidence="1 2">BH-SD16</strain>
    </source>
</reference>
<dbReference type="RefSeq" id="WP_108639784.1">
    <property type="nucleotide sequence ID" value="NZ_QCYG01000002.1"/>
</dbReference>
<protein>
    <recommendedName>
        <fullName evidence="3">DUF2793 domain-containing protein</fullName>
    </recommendedName>
</protein>
<sequence>MSQTSSRFHLPYIQPAQAQKHVTHNEALRVLDAVMQLVVETFDATTPPPGPAIGESYGLGAGATADWAGKDTHIAVWNGASWDFVAPQEGWVGWSKQQAGQWRYDGTAWVEMSAGPVDQFGINTSADAVNRLAVASQATLLTHDGAGHQLKINKSAETETVSVLFQSDYTGHAEMGLTGVTDFDIKVSPDGAGWNTVLSAAANGSDVTLAATRITLNGTAEGTAVQAHSADGTAGRILLGGTTALAAGPATLTDMATLDGTRIGGFNNSDSGPHDLTGQGGDRYGMMLQVQRASGRRHRVYQTLSGQMFHQHESDLGMQPARRVFDDRNLLADVGFNGGIPTGGVIESGSTVDGSYTRFADGTQICWSLPQAIDATTASGALFAGQGAVAPFAKPFVAAPVVSASLVAGAAAAWASVRDVTATGFTPLALSSTSTSGLEVVAVAIGRWH</sequence>
<accession>A0A2T7FZY5</accession>
<gene>
    <name evidence="1" type="ORF">DC363_03695</name>
</gene>
<evidence type="ECO:0008006" key="3">
    <source>
        <dbReference type="Google" id="ProtNLM"/>
    </source>
</evidence>
<dbReference type="Proteomes" id="UP000244817">
    <property type="component" value="Unassembled WGS sequence"/>
</dbReference>
<evidence type="ECO:0000313" key="2">
    <source>
        <dbReference type="Proteomes" id="UP000244817"/>
    </source>
</evidence>
<keyword evidence="2" id="KW-1185">Reference proteome</keyword>
<dbReference type="Pfam" id="PF10983">
    <property type="entry name" value="DUF2793"/>
    <property type="match status" value="1"/>
</dbReference>
<dbReference type="AlphaFoldDB" id="A0A2T7FZY5"/>
<dbReference type="InterPro" id="IPR021251">
    <property type="entry name" value="DUF2793"/>
</dbReference>
<comment type="caution">
    <text evidence="1">The sequence shown here is derived from an EMBL/GenBank/DDBJ whole genome shotgun (WGS) entry which is preliminary data.</text>
</comment>
<dbReference type="EMBL" id="QCYG01000002">
    <property type="protein sequence ID" value="PVA07742.1"/>
    <property type="molecule type" value="Genomic_DNA"/>
</dbReference>